<dbReference type="Gene3D" id="2.60.120.200">
    <property type="match status" value="1"/>
</dbReference>
<keyword evidence="2" id="KW-0456">Lyase</keyword>
<dbReference type="PROSITE" id="PS51257">
    <property type="entry name" value="PROKAR_LIPOPROTEIN"/>
    <property type="match status" value="1"/>
</dbReference>
<proteinExistence type="predicted"/>
<dbReference type="RefSeq" id="WP_270170066.1">
    <property type="nucleotide sequence ID" value="NZ_CP089391.1"/>
</dbReference>
<reference evidence="2" key="1">
    <citation type="submission" date="2021-12" db="EMBL/GenBank/DDBJ databases">
        <title>Bradyrhizobium xenonodulans sp. nov.</title>
        <authorList>
            <person name="Claassens R."/>
            <person name="Venter S.N."/>
            <person name="Beukes C.W."/>
            <person name="Stepkowski T."/>
            <person name="Steenkamp E.T."/>
        </authorList>
    </citation>
    <scope>NUCLEOTIDE SEQUENCE</scope>
    <source>
        <strain evidence="2">14AB</strain>
    </source>
</reference>
<accession>A0ABY7MWV9</accession>
<keyword evidence="1" id="KW-0732">Signal</keyword>
<dbReference type="Pfam" id="PF14099">
    <property type="entry name" value="Polysacc_lyase"/>
    <property type="match status" value="1"/>
</dbReference>
<feature type="signal peptide" evidence="1">
    <location>
        <begin position="1"/>
        <end position="21"/>
    </location>
</feature>
<name>A0ABY7MWV9_9BRAD</name>
<evidence type="ECO:0000313" key="2">
    <source>
        <dbReference type="EMBL" id="WBL81445.1"/>
    </source>
</evidence>
<dbReference type="GO" id="GO:0016829">
    <property type="term" value="F:lyase activity"/>
    <property type="evidence" value="ECO:0007669"/>
    <property type="project" value="UniProtKB-KW"/>
</dbReference>
<evidence type="ECO:0000256" key="1">
    <source>
        <dbReference type="SAM" id="SignalP"/>
    </source>
</evidence>
<dbReference type="EMBL" id="CP089391">
    <property type="protein sequence ID" value="WBL81445.1"/>
    <property type="molecule type" value="Genomic_DNA"/>
</dbReference>
<keyword evidence="3" id="KW-1185">Reference proteome</keyword>
<organism evidence="2 3">
    <name type="scientific">Bradyrhizobium xenonodulans</name>
    <dbReference type="NCBI Taxonomy" id="2736875"/>
    <lineage>
        <taxon>Bacteria</taxon>
        <taxon>Pseudomonadati</taxon>
        <taxon>Pseudomonadota</taxon>
        <taxon>Alphaproteobacteria</taxon>
        <taxon>Hyphomicrobiales</taxon>
        <taxon>Nitrobacteraceae</taxon>
        <taxon>Bradyrhizobium</taxon>
    </lineage>
</organism>
<evidence type="ECO:0000313" key="3">
    <source>
        <dbReference type="Proteomes" id="UP001179614"/>
    </source>
</evidence>
<protein>
    <submittedName>
        <fullName evidence="2">Polysaccharide lyase</fullName>
    </submittedName>
</protein>
<gene>
    <name evidence="2" type="ORF">I3J27_13845</name>
</gene>
<sequence length="279" mass="32002">MHKIVKLATASVVLCLLLACAAEALFLSSSIFLMGRIPMHDEFATRDFSQWSRLARQICCNDSATVLDAPNWKSKSAVKFTIDFHDPLVKGSHRSEFRLKATEFHRLYEYGLKIFVPPDWQSDNNQVIVTQMHNVPDNWRGEPGLQPPLELSLANDSWVIRTAWGRAPTWLHPKGDTRHDMPWSQPFERGKWTTWTFRTKWSLDDDGIIEVEKDGHAVFQRRGANCYDNLLAPYLKFGAYTPAWVGLSEPPKIGTREIYITDVFAREVLTAPTDRVVER</sequence>
<dbReference type="InterPro" id="IPR025975">
    <property type="entry name" value="Polysacc_lyase"/>
</dbReference>
<dbReference type="Proteomes" id="UP001179614">
    <property type="component" value="Chromosome"/>
</dbReference>
<feature type="chain" id="PRO_5045386946" evidence="1">
    <location>
        <begin position="22"/>
        <end position="279"/>
    </location>
</feature>